<sequence>MFRKKAASFAAAALISAACSVASATEMTQVAITYIIDHPAIDAARMGIVDELEAHGFKEGETLELRVQSAQGSMPTQLQIAKEFAGLEPDLLVAISTPSAQALQSTAGDIPLLFAAVTDPVGAKLVESIEAPGGNITGTTDKQPFGPTLALIKTLVPDAKRIGVIYNAGEANSVSQVAALKVELEAHGLEIEESTASQTAMVADAALSLAGRADAILIPTDSTIVAAVESVVNVGERAKIPVFASDTDSVERGALAALGFDYYKLGRLTGEMAVRVLNGESPAAIPVGALDTQDLYLNTSAAAAMGVTLPDDILEQATKVIQ</sequence>
<reference evidence="2 3" key="1">
    <citation type="journal article" date="2018" name="Int. J. Syst. Bacteriol.">
        <title>Oceaniradius stylonemae gen. nov., sp. nov., isolated from a red alga, Stylonema cornu-cervi.</title>
        <authorList>
            <person name="Jeong S."/>
        </authorList>
    </citation>
    <scope>NUCLEOTIDE SEQUENCE [LARGE SCALE GENOMIC DNA]</scope>
    <source>
        <strain evidence="2 3">StC1</strain>
    </source>
</reference>
<dbReference type="InterPro" id="IPR007487">
    <property type="entry name" value="ABC_transpt-TYRBP-like"/>
</dbReference>
<feature type="signal peptide" evidence="1">
    <location>
        <begin position="1"/>
        <end position="24"/>
    </location>
</feature>
<dbReference type="InterPro" id="IPR028082">
    <property type="entry name" value="Peripla_BP_I"/>
</dbReference>
<dbReference type="PANTHER" id="PTHR35271:SF1">
    <property type="entry name" value="ABC TRANSPORTER, SUBSTRATE-BINDING LIPOPROTEIN"/>
    <property type="match status" value="1"/>
</dbReference>
<proteinExistence type="predicted"/>
<dbReference type="EMBL" id="QFWV02000004">
    <property type="protein sequence ID" value="RKF07716.1"/>
    <property type="molecule type" value="Genomic_DNA"/>
</dbReference>
<gene>
    <name evidence="2" type="ORF">DEM25_008160</name>
</gene>
<dbReference type="Pfam" id="PF04392">
    <property type="entry name" value="ABC_sub_bind"/>
    <property type="match status" value="1"/>
</dbReference>
<evidence type="ECO:0000313" key="2">
    <source>
        <dbReference type="EMBL" id="RKF07716.1"/>
    </source>
</evidence>
<dbReference type="OrthoDB" id="9776955at2"/>
<dbReference type="RefSeq" id="WP_109765400.1">
    <property type="nucleotide sequence ID" value="NZ_CP159474.1"/>
</dbReference>
<dbReference type="AlphaFoldDB" id="A0A3A8ACR4"/>
<keyword evidence="1" id="KW-0732">Signal</keyword>
<name>A0A3A8ACR4_9HYPH</name>
<organism evidence="2 3">
    <name type="scientific">Oceaniradius stylonematis</name>
    <dbReference type="NCBI Taxonomy" id="2184161"/>
    <lineage>
        <taxon>Bacteria</taxon>
        <taxon>Pseudomonadati</taxon>
        <taxon>Pseudomonadota</taxon>
        <taxon>Alphaproteobacteria</taxon>
        <taxon>Hyphomicrobiales</taxon>
        <taxon>Ahrensiaceae</taxon>
        <taxon>Oceaniradius</taxon>
    </lineage>
</organism>
<keyword evidence="3" id="KW-1185">Reference proteome</keyword>
<dbReference type="Gene3D" id="3.40.50.2300">
    <property type="match status" value="2"/>
</dbReference>
<dbReference type="Proteomes" id="UP000246132">
    <property type="component" value="Unassembled WGS sequence"/>
</dbReference>
<accession>A0A3A8ACR4</accession>
<dbReference type="CDD" id="cd06325">
    <property type="entry name" value="PBP1_ABC_unchar_transporter"/>
    <property type="match status" value="1"/>
</dbReference>
<protein>
    <submittedName>
        <fullName evidence="2">ABC transporter substrate-binding protein</fullName>
    </submittedName>
</protein>
<dbReference type="PROSITE" id="PS51257">
    <property type="entry name" value="PROKAR_LIPOPROTEIN"/>
    <property type="match status" value="1"/>
</dbReference>
<dbReference type="PANTHER" id="PTHR35271">
    <property type="entry name" value="ABC TRANSPORTER, SUBSTRATE-BINDING LIPOPROTEIN-RELATED"/>
    <property type="match status" value="1"/>
</dbReference>
<comment type="caution">
    <text evidence="2">The sequence shown here is derived from an EMBL/GenBank/DDBJ whole genome shotgun (WGS) entry which is preliminary data.</text>
</comment>
<dbReference type="SUPFAM" id="SSF53822">
    <property type="entry name" value="Periplasmic binding protein-like I"/>
    <property type="match status" value="1"/>
</dbReference>
<feature type="chain" id="PRO_5018557597" evidence="1">
    <location>
        <begin position="25"/>
        <end position="322"/>
    </location>
</feature>
<evidence type="ECO:0000256" key="1">
    <source>
        <dbReference type="SAM" id="SignalP"/>
    </source>
</evidence>
<evidence type="ECO:0000313" key="3">
    <source>
        <dbReference type="Proteomes" id="UP000246132"/>
    </source>
</evidence>